<evidence type="ECO:0000259" key="1">
    <source>
        <dbReference type="Pfam" id="PF00934"/>
    </source>
</evidence>
<name>A0A447GKE6_9MYCO</name>
<dbReference type="EMBL" id="LR130759">
    <property type="protein sequence ID" value="VDM90908.1"/>
    <property type="molecule type" value="Genomic_DNA"/>
</dbReference>
<evidence type="ECO:0000313" key="2">
    <source>
        <dbReference type="EMBL" id="VDM90908.1"/>
    </source>
</evidence>
<organism evidence="2 3">
    <name type="scientific">Mycobacterium basiliense</name>
    <dbReference type="NCBI Taxonomy" id="2094119"/>
    <lineage>
        <taxon>Bacteria</taxon>
        <taxon>Bacillati</taxon>
        <taxon>Actinomycetota</taxon>
        <taxon>Actinomycetes</taxon>
        <taxon>Mycobacteriales</taxon>
        <taxon>Mycobacteriaceae</taxon>
        <taxon>Mycobacterium</taxon>
    </lineage>
</organism>
<dbReference type="AlphaFoldDB" id="A0A447GKE6"/>
<dbReference type="SUPFAM" id="SSF140459">
    <property type="entry name" value="PE/PPE dimer-like"/>
    <property type="match status" value="1"/>
</dbReference>
<sequence length="99" mass="9542">MSIVIAQPEILAVTAGELEAINAGVQAGNLAAAAPTTGVVPAAADLVSLLTAAQFAAHAELFQSIGAQAVTVQEQLAAVLGVSAGSYAITEAANAASIG</sequence>
<dbReference type="Proteomes" id="UP000269998">
    <property type="component" value="Chromosome"/>
</dbReference>
<dbReference type="Gene3D" id="1.10.287.850">
    <property type="entry name" value="HP0062-like domain"/>
    <property type="match status" value="1"/>
</dbReference>
<dbReference type="OrthoDB" id="4752972at2"/>
<dbReference type="Pfam" id="PF00934">
    <property type="entry name" value="PE"/>
    <property type="match status" value="1"/>
</dbReference>
<feature type="domain" description="PE" evidence="1">
    <location>
        <begin position="4"/>
        <end position="94"/>
    </location>
</feature>
<reference evidence="3" key="1">
    <citation type="submission" date="2018-02" db="EMBL/GenBank/DDBJ databases">
        <authorList>
            <person name="Seth-Smith MB H."/>
            <person name="Seth-Smith H."/>
        </authorList>
    </citation>
    <scope>NUCLEOTIDE SEQUENCE [LARGE SCALE GENOMIC DNA]</scope>
</reference>
<dbReference type="RefSeq" id="WP_158018520.1">
    <property type="nucleotide sequence ID" value="NZ_CBCSKE010000003.1"/>
</dbReference>
<evidence type="ECO:0000313" key="3">
    <source>
        <dbReference type="Proteomes" id="UP000269998"/>
    </source>
</evidence>
<keyword evidence="3" id="KW-1185">Reference proteome</keyword>
<dbReference type="InterPro" id="IPR000084">
    <property type="entry name" value="PE-PGRS_N"/>
</dbReference>
<protein>
    <submittedName>
        <fullName evidence="2">PE family protein</fullName>
    </submittedName>
</protein>
<dbReference type="KEGG" id="mbai:MB901379_04517"/>
<gene>
    <name evidence="2" type="ORF">MB901379_04517</name>
</gene>
<proteinExistence type="predicted"/>
<dbReference type="InterPro" id="IPR038332">
    <property type="entry name" value="PPE_sf"/>
</dbReference>
<accession>A0A447GKE6</accession>